<reference evidence="9" key="1">
    <citation type="submission" date="2022-03" db="EMBL/GenBank/DDBJ databases">
        <authorList>
            <person name="Martin C."/>
        </authorList>
    </citation>
    <scope>NUCLEOTIDE SEQUENCE</scope>
</reference>
<dbReference type="GO" id="GO:0070403">
    <property type="term" value="F:NAD+ binding"/>
    <property type="evidence" value="ECO:0007669"/>
    <property type="project" value="InterPro"/>
</dbReference>
<dbReference type="Pfam" id="PF02146">
    <property type="entry name" value="SIR2"/>
    <property type="match status" value="1"/>
</dbReference>
<evidence type="ECO:0000313" key="10">
    <source>
        <dbReference type="Proteomes" id="UP000749559"/>
    </source>
</evidence>
<keyword evidence="5" id="KW-0520">NAD</keyword>
<evidence type="ECO:0000256" key="4">
    <source>
        <dbReference type="ARBA" id="ARBA00022833"/>
    </source>
</evidence>
<evidence type="ECO:0000256" key="3">
    <source>
        <dbReference type="ARBA" id="ARBA00022723"/>
    </source>
</evidence>
<evidence type="ECO:0000256" key="2">
    <source>
        <dbReference type="ARBA" id="ARBA00022679"/>
    </source>
</evidence>
<dbReference type="GO" id="GO:0003714">
    <property type="term" value="F:transcription corepressor activity"/>
    <property type="evidence" value="ECO:0007669"/>
    <property type="project" value="TreeGrafter"/>
</dbReference>
<keyword evidence="2" id="KW-0808">Transferase</keyword>
<accession>A0A8J1XZM1</accession>
<dbReference type="EC" id="2.3.1.286" evidence="1"/>
<dbReference type="InterPro" id="IPR003000">
    <property type="entry name" value="Sirtuin"/>
</dbReference>
<feature type="region of interest" description="Disordered" evidence="8">
    <location>
        <begin position="140"/>
        <end position="183"/>
    </location>
</feature>
<proteinExistence type="inferred from homology"/>
<gene>
    <name evidence="9" type="ORF">OFUS_LOCUS19234</name>
</gene>
<organism evidence="9 10">
    <name type="scientific">Owenia fusiformis</name>
    <name type="common">Polychaete worm</name>
    <dbReference type="NCBI Taxonomy" id="6347"/>
    <lineage>
        <taxon>Eukaryota</taxon>
        <taxon>Metazoa</taxon>
        <taxon>Spiralia</taxon>
        <taxon>Lophotrochozoa</taxon>
        <taxon>Annelida</taxon>
        <taxon>Polychaeta</taxon>
        <taxon>Sedentaria</taxon>
        <taxon>Canalipalpata</taxon>
        <taxon>Sabellida</taxon>
        <taxon>Oweniida</taxon>
        <taxon>Oweniidae</taxon>
        <taxon>Owenia</taxon>
    </lineage>
</organism>
<keyword evidence="3" id="KW-0479">Metal-binding</keyword>
<dbReference type="GO" id="GO:0017136">
    <property type="term" value="F:histone deacetylase activity, NAD-dependent"/>
    <property type="evidence" value="ECO:0007669"/>
    <property type="project" value="TreeGrafter"/>
</dbReference>
<dbReference type="Gene3D" id="3.40.50.1220">
    <property type="entry name" value="TPP-binding domain"/>
    <property type="match status" value="1"/>
</dbReference>
<evidence type="ECO:0000256" key="6">
    <source>
        <dbReference type="ARBA" id="ARBA00038170"/>
    </source>
</evidence>
<dbReference type="EMBL" id="CAIIXF020000009">
    <property type="protein sequence ID" value="CAH1794561.1"/>
    <property type="molecule type" value="Genomic_DNA"/>
</dbReference>
<dbReference type="PROSITE" id="PS50305">
    <property type="entry name" value="SIRTUIN"/>
    <property type="match status" value="1"/>
</dbReference>
<dbReference type="PANTHER" id="PTHR11085:SF12">
    <property type="entry name" value="NAD-DEPENDENT PROTEIN DEACYLASE SIRTUIN-6"/>
    <property type="match status" value="1"/>
</dbReference>
<evidence type="ECO:0000256" key="7">
    <source>
        <dbReference type="PROSITE-ProRule" id="PRU00236"/>
    </source>
</evidence>
<dbReference type="AlphaFoldDB" id="A0A8J1XZM1"/>
<dbReference type="GO" id="GO:0000122">
    <property type="term" value="P:negative regulation of transcription by RNA polymerase II"/>
    <property type="evidence" value="ECO:0007669"/>
    <property type="project" value="TreeGrafter"/>
</dbReference>
<dbReference type="GO" id="GO:0005634">
    <property type="term" value="C:nucleus"/>
    <property type="evidence" value="ECO:0007669"/>
    <property type="project" value="TreeGrafter"/>
</dbReference>
<dbReference type="InterPro" id="IPR026590">
    <property type="entry name" value="Ssirtuin_cat_dom"/>
</dbReference>
<evidence type="ECO:0000256" key="8">
    <source>
        <dbReference type="SAM" id="MobiDB-lite"/>
    </source>
</evidence>
<feature type="compositionally biased region" description="Basic and acidic residues" evidence="8">
    <location>
        <begin position="140"/>
        <end position="163"/>
    </location>
</feature>
<keyword evidence="4" id="KW-0862">Zinc</keyword>
<comment type="caution">
    <text evidence="7">Lacks conserved residue(s) required for the propagation of feature annotation.</text>
</comment>
<keyword evidence="10" id="KW-1185">Reference proteome</keyword>
<sequence>MATNSTHKCCCFKQCTTKSELLDPENSSRVEVKTTFPKSLIKSKSLIDWSSKGEAKFHLACWELIQNASKSRGRKQKISLTNQEKAMVKEASDTAEFHDSHDVIKEKAAKVAELIKKAKHCVVFTGAGISTSAGIGDYRGKSGKWTEMDRQNDEPEPKKQCKEPEDEAGISHSDSEDGELVLPDEDGVDYEDLRPTYTHEALKKLVDMNLLKYVISQNGDGLHGLSGIPREKLAELHGNVFIEKCESAKQSMKEIITC</sequence>
<dbReference type="InterPro" id="IPR050134">
    <property type="entry name" value="NAD-dep_sirtuin_deacylases"/>
</dbReference>
<dbReference type="SUPFAM" id="SSF52467">
    <property type="entry name" value="DHS-like NAD/FAD-binding domain"/>
    <property type="match status" value="1"/>
</dbReference>
<protein>
    <recommendedName>
        <fullName evidence="1">protein acetyllysine N-acetyltransferase</fullName>
        <ecNumber evidence="1">2.3.1.286</ecNumber>
    </recommendedName>
</protein>
<dbReference type="InterPro" id="IPR029035">
    <property type="entry name" value="DHS-like_NAD/FAD-binding_dom"/>
</dbReference>
<dbReference type="OrthoDB" id="2919105at2759"/>
<dbReference type="Proteomes" id="UP000749559">
    <property type="component" value="Unassembled WGS sequence"/>
</dbReference>
<evidence type="ECO:0000313" key="9">
    <source>
        <dbReference type="EMBL" id="CAH1794561.1"/>
    </source>
</evidence>
<evidence type="ECO:0000256" key="5">
    <source>
        <dbReference type="ARBA" id="ARBA00023027"/>
    </source>
</evidence>
<comment type="caution">
    <text evidence="9">The sequence shown here is derived from an EMBL/GenBank/DDBJ whole genome shotgun (WGS) entry which is preliminary data.</text>
</comment>
<dbReference type="PANTHER" id="PTHR11085">
    <property type="entry name" value="NAD-DEPENDENT PROTEIN DEACYLASE SIRTUIN-5, MITOCHONDRIAL-RELATED"/>
    <property type="match status" value="1"/>
</dbReference>
<comment type="similarity">
    <text evidence="6">Belongs to the sirtuin family. Class IV subfamily.</text>
</comment>
<dbReference type="GO" id="GO:0046872">
    <property type="term" value="F:metal ion binding"/>
    <property type="evidence" value="ECO:0007669"/>
    <property type="project" value="UniProtKB-KW"/>
</dbReference>
<name>A0A8J1XZM1_OWEFU</name>
<evidence type="ECO:0000256" key="1">
    <source>
        <dbReference type="ARBA" id="ARBA00012928"/>
    </source>
</evidence>